<feature type="chain" id="PRO_5015203943" evidence="1">
    <location>
        <begin position="27"/>
        <end position="864"/>
    </location>
</feature>
<gene>
    <name evidence="2" type="ORF">B0I18_102448</name>
</gene>
<dbReference type="InterPro" id="IPR035986">
    <property type="entry name" value="PKD_dom_sf"/>
</dbReference>
<feature type="signal peptide" evidence="1">
    <location>
        <begin position="1"/>
        <end position="26"/>
    </location>
</feature>
<dbReference type="InterPro" id="IPR026341">
    <property type="entry name" value="T9SS_type_B"/>
</dbReference>
<dbReference type="RefSeq" id="WP_106522477.1">
    <property type="nucleotide sequence ID" value="NZ_PYGD01000002.1"/>
</dbReference>
<dbReference type="Pfam" id="PF13585">
    <property type="entry name" value="CHU_C"/>
    <property type="match status" value="1"/>
</dbReference>
<evidence type="ECO:0000313" key="3">
    <source>
        <dbReference type="Proteomes" id="UP000240572"/>
    </source>
</evidence>
<name>A0A2P8D8C8_9BACT</name>
<reference evidence="2 3" key="1">
    <citation type="submission" date="2018-03" db="EMBL/GenBank/DDBJ databases">
        <title>Genomic Encyclopedia of Type Strains, Phase III (KMG-III): the genomes of soil and plant-associated and newly described type strains.</title>
        <authorList>
            <person name="Whitman W."/>
        </authorList>
    </citation>
    <scope>NUCLEOTIDE SEQUENCE [LARGE SCALE GENOMIC DNA]</scope>
    <source>
        <strain evidence="2 3">CGMCC 1.12700</strain>
    </source>
</reference>
<dbReference type="SUPFAM" id="SSF49299">
    <property type="entry name" value="PKD domain"/>
    <property type="match status" value="1"/>
</dbReference>
<organism evidence="2 3">
    <name type="scientific">Taibaiella chishuiensis</name>
    <dbReference type="NCBI Taxonomy" id="1434707"/>
    <lineage>
        <taxon>Bacteria</taxon>
        <taxon>Pseudomonadati</taxon>
        <taxon>Bacteroidota</taxon>
        <taxon>Chitinophagia</taxon>
        <taxon>Chitinophagales</taxon>
        <taxon>Chitinophagaceae</taxon>
        <taxon>Taibaiella</taxon>
    </lineage>
</organism>
<dbReference type="OrthoDB" id="9765926at2"/>
<dbReference type="NCBIfam" id="TIGR04131">
    <property type="entry name" value="Bac_Flav_CTERM"/>
    <property type="match status" value="1"/>
</dbReference>
<dbReference type="InterPro" id="IPR015943">
    <property type="entry name" value="WD40/YVTN_repeat-like_dom_sf"/>
</dbReference>
<dbReference type="AlphaFoldDB" id="A0A2P8D8C8"/>
<dbReference type="EMBL" id="PYGD01000002">
    <property type="protein sequence ID" value="PSK93478.1"/>
    <property type="molecule type" value="Genomic_DNA"/>
</dbReference>
<dbReference type="Gene3D" id="2.130.10.10">
    <property type="entry name" value="YVTN repeat-like/Quinoprotein amine dehydrogenase"/>
    <property type="match status" value="1"/>
</dbReference>
<accession>A0A2P8D8C8</accession>
<protein>
    <submittedName>
        <fullName evidence="2">Gliding motility-associated-like protein</fullName>
    </submittedName>
</protein>
<dbReference type="Proteomes" id="UP000240572">
    <property type="component" value="Unassembled WGS sequence"/>
</dbReference>
<dbReference type="SUPFAM" id="SSF82171">
    <property type="entry name" value="DPP6 N-terminal domain-like"/>
    <property type="match status" value="1"/>
</dbReference>
<keyword evidence="1" id="KW-0732">Signal</keyword>
<sequence>MQTRFSRKIFALPVLASFLYCCLCFALSTTCSAQSDRVWVFGSHAGIDFNSGSPVALYTDMATTESAASVCDGNGALLFYTDGYYVWDKTHNRMLHGDSLIPFKLNNTSSSFSTAQGALIVPVLGSPSRYYIFSLSSQENGVNAGKLYYSLVDMKLQNGKGDVVVANRAIALDAGLTEKMTAVATADCAIWLITCSRDGGFRSYKITAAGIATTPVVSATGMGLPIGKLCAAPGGRQLAATNLGSQADGNYTGAALFNFDPLSGIVSGRIDLLNTEGAYGVCFSPDGSKIYINTAARKILQYETTNTTAAGRLICTTASYTSLAAGPDNKIYFHELNNGTLAALGVITKPDLLSPACDFRSGALSLLPGTGMSLGLPNVTPRWLTDTVTTTRDTVFPCWKDSMQLLCNAGEREVYWNTGATTRAITIGQGGTYTASYQKGCTYYREVFRVSAPTGAVLPLVRTQGSCKTPGRGMAWIERQGRAGLSTVQWFRGNNLLATGDTVRGLSPGVYGLSLRFGNACDTLLPVAIPDMGVNNNIVSDTLVCLADTLLVSAGITGPGIRLSWLLSDGVQYNTASFRHSFAAAGEARVLLVSEQGQCRDTVMRYIRVDAPARILGLDKSRSTVCAGAEVVFTPNLAAGDGISGYQWRIGREELQSADPGPLTYRAGESGTIAVVFTVTARACPPVSLRDSIVVHTLPVADLGPDTAICPGREVWVCGLVSGIAAGLRYDWSNGLHLPRIGISAPGSYELKVTDSNGCSATDAIVVGNNCHMDIPNAFTPNGDLVNDYFFPLKDLSGGVESFAMKIFNRWGQLVFAVNGTDGPGWDGKFKNQEQPAGVYVYMIDVKIRERVPEQFTGNVTLLR</sequence>
<keyword evidence="3" id="KW-1185">Reference proteome</keyword>
<proteinExistence type="predicted"/>
<evidence type="ECO:0000256" key="1">
    <source>
        <dbReference type="SAM" id="SignalP"/>
    </source>
</evidence>
<evidence type="ECO:0000313" key="2">
    <source>
        <dbReference type="EMBL" id="PSK93478.1"/>
    </source>
</evidence>
<comment type="caution">
    <text evidence="2">The sequence shown here is derived from an EMBL/GenBank/DDBJ whole genome shotgun (WGS) entry which is preliminary data.</text>
</comment>